<keyword evidence="2" id="KW-1185">Reference proteome</keyword>
<dbReference type="RefSeq" id="WP_177139468.1">
    <property type="nucleotide sequence ID" value="NZ_VYGV01000028.1"/>
</dbReference>
<organism evidence="1 2">
    <name type="scientific">Hydrogenophaga aromaticivorans</name>
    <dbReference type="NCBI Taxonomy" id="2610898"/>
    <lineage>
        <taxon>Bacteria</taxon>
        <taxon>Pseudomonadati</taxon>
        <taxon>Pseudomonadota</taxon>
        <taxon>Betaproteobacteria</taxon>
        <taxon>Burkholderiales</taxon>
        <taxon>Comamonadaceae</taxon>
        <taxon>Hydrogenophaga</taxon>
    </lineage>
</organism>
<gene>
    <name evidence="1" type="ORF">F3K02_26020</name>
</gene>
<name>A0A7Y8KZC6_9BURK</name>
<dbReference type="AlphaFoldDB" id="A0A7Y8KZC6"/>
<proteinExistence type="predicted"/>
<comment type="caution">
    <text evidence="1">The sequence shown here is derived from an EMBL/GenBank/DDBJ whole genome shotgun (WGS) entry which is preliminary data.</text>
</comment>
<evidence type="ECO:0000313" key="1">
    <source>
        <dbReference type="EMBL" id="NWF48690.1"/>
    </source>
</evidence>
<reference evidence="1 2" key="1">
    <citation type="submission" date="2019-09" db="EMBL/GenBank/DDBJ databases">
        <title>Hydrogenophaga aromatica sp. nov., isolated from a para-xylene-degrading enrichment culture.</title>
        <authorList>
            <person name="Tancsics A."/>
            <person name="Banerjee S."/>
        </authorList>
    </citation>
    <scope>NUCLEOTIDE SEQUENCE [LARGE SCALE GENOMIC DNA]</scope>
    <source>
        <strain evidence="1 2">D2P1</strain>
    </source>
</reference>
<sequence>MIALKKARKLIENHAGKPKAEILSRLVLALESEVPFLLSDLYRLDYDDFNLAMEIMAEWRLDRYYTSKAVLLDLSMQVSQQQEQAREAVPQAA</sequence>
<dbReference type="Proteomes" id="UP000545507">
    <property type="component" value="Unassembled WGS sequence"/>
</dbReference>
<evidence type="ECO:0000313" key="2">
    <source>
        <dbReference type="Proteomes" id="UP000545507"/>
    </source>
</evidence>
<protein>
    <submittedName>
        <fullName evidence="1">Uncharacterized protein</fullName>
    </submittedName>
</protein>
<accession>A0A7Y8KZC6</accession>
<dbReference type="EMBL" id="VYGV01000028">
    <property type="protein sequence ID" value="NWF48690.1"/>
    <property type="molecule type" value="Genomic_DNA"/>
</dbReference>